<comment type="miscellaneous">
    <text evidence="8">The reaction proceeds by a bi uni uni bi ping pong mechanism.</text>
</comment>
<evidence type="ECO:0000256" key="6">
    <source>
        <dbReference type="ARBA" id="ARBA00022840"/>
    </source>
</evidence>
<dbReference type="EC" id="6.3.2.1" evidence="8"/>
<dbReference type="Gene3D" id="3.30.1300.10">
    <property type="entry name" value="Pantoate-beta-alanine ligase, C-terminal domain"/>
    <property type="match status" value="1"/>
</dbReference>
<evidence type="ECO:0000256" key="2">
    <source>
        <dbReference type="ARBA" id="ARBA00009256"/>
    </source>
</evidence>
<comment type="caution">
    <text evidence="9">The sequence shown here is derived from an EMBL/GenBank/DDBJ whole genome shotgun (WGS) entry which is preliminary data.</text>
</comment>
<evidence type="ECO:0000313" key="10">
    <source>
        <dbReference type="Proteomes" id="UP000030185"/>
    </source>
</evidence>
<reference evidence="9 10" key="1">
    <citation type="submission" date="2014-09" db="EMBL/GenBank/DDBJ databases">
        <title>Sporocytophaga myxococcoides PG-01 genome sequencing.</title>
        <authorList>
            <person name="Liu L."/>
            <person name="Gao P.J."/>
            <person name="Chen G.J."/>
            <person name="Wang L.S."/>
        </authorList>
    </citation>
    <scope>NUCLEOTIDE SEQUENCE [LARGE SCALE GENOMIC DNA]</scope>
    <source>
        <strain evidence="9 10">PG-01</strain>
    </source>
</reference>
<dbReference type="GO" id="GO:0004592">
    <property type="term" value="F:pantoate-beta-alanine ligase activity"/>
    <property type="evidence" value="ECO:0007669"/>
    <property type="project" value="UniProtKB-UniRule"/>
</dbReference>
<dbReference type="Proteomes" id="UP000030185">
    <property type="component" value="Unassembled WGS sequence"/>
</dbReference>
<feature type="binding site" evidence="8">
    <location>
        <begin position="147"/>
        <end position="150"/>
    </location>
    <ligand>
        <name>ATP</name>
        <dbReference type="ChEBI" id="CHEBI:30616"/>
    </ligand>
</feature>
<gene>
    <name evidence="8" type="primary">panC</name>
    <name evidence="9" type="ORF">MYP_2031</name>
</gene>
<dbReference type="SUPFAM" id="SSF52374">
    <property type="entry name" value="Nucleotidylyl transferase"/>
    <property type="match status" value="1"/>
</dbReference>
<dbReference type="GO" id="GO:0015940">
    <property type="term" value="P:pantothenate biosynthetic process"/>
    <property type="evidence" value="ECO:0007669"/>
    <property type="project" value="UniProtKB-UniRule"/>
</dbReference>
<evidence type="ECO:0000313" key="9">
    <source>
        <dbReference type="EMBL" id="GAL84803.1"/>
    </source>
</evidence>
<dbReference type="EMBL" id="BBLT01000003">
    <property type="protein sequence ID" value="GAL84803.1"/>
    <property type="molecule type" value="Genomic_DNA"/>
</dbReference>
<protein>
    <recommendedName>
        <fullName evidence="8">Pantothenate synthetase</fullName>
        <shortName evidence="8">PS</shortName>
        <ecNumber evidence="8">6.3.2.1</ecNumber>
    </recommendedName>
    <alternativeName>
        <fullName evidence="8">Pantoate--beta-alanine ligase</fullName>
    </alternativeName>
    <alternativeName>
        <fullName evidence="8">Pantoate-activating enzyme</fullName>
    </alternativeName>
</protein>
<dbReference type="NCBIfam" id="TIGR00125">
    <property type="entry name" value="cyt_tran_rel"/>
    <property type="match status" value="1"/>
</dbReference>
<sequence length="279" mass="31923">MEIIKEPSELLKYIKRRKPEYKSIGFVPTMGALHQGHISLIECSKRENDFTICSIFVNPIQFNNAQDFILYPKNLEEDFKMLENAGCDLLFMPSAESMYIEEPRIKIDFGSLELVMEGKFRPGHFNGVAIVVAKLFHIVQPDISYFGQKDLQQYLIIKQMVKDLTFPIELKSCPVIREKDGLAMSSRNQRLTPKGRNVAAKLNESLLLAAKLLENSSVENTKAKVRDFYKNIKEIKLEYFEITDSETLMPIKDVKEHKGIAICVAAYVDGVRLIDNILI</sequence>
<evidence type="ECO:0000256" key="3">
    <source>
        <dbReference type="ARBA" id="ARBA00022598"/>
    </source>
</evidence>
<evidence type="ECO:0000256" key="8">
    <source>
        <dbReference type="HAMAP-Rule" id="MF_00158"/>
    </source>
</evidence>
<name>A0A098LFH5_9BACT</name>
<dbReference type="AlphaFoldDB" id="A0A098LFH5"/>
<evidence type="ECO:0000256" key="7">
    <source>
        <dbReference type="ARBA" id="ARBA00048258"/>
    </source>
</evidence>
<dbReference type="STRING" id="153721.MYP_2031"/>
<comment type="function">
    <text evidence="8">Catalyzes the condensation of pantoate with beta-alanine in an ATP-dependent reaction via a pantoyl-adenylate intermediate.</text>
</comment>
<evidence type="ECO:0000256" key="5">
    <source>
        <dbReference type="ARBA" id="ARBA00022741"/>
    </source>
</evidence>
<keyword evidence="8" id="KW-0963">Cytoplasm</keyword>
<keyword evidence="10" id="KW-1185">Reference proteome</keyword>
<dbReference type="InterPro" id="IPR003721">
    <property type="entry name" value="Pantoate_ligase"/>
</dbReference>
<comment type="catalytic activity">
    <reaction evidence="7 8">
        <text>(R)-pantoate + beta-alanine + ATP = (R)-pantothenate + AMP + diphosphate + H(+)</text>
        <dbReference type="Rhea" id="RHEA:10912"/>
        <dbReference type="ChEBI" id="CHEBI:15378"/>
        <dbReference type="ChEBI" id="CHEBI:15980"/>
        <dbReference type="ChEBI" id="CHEBI:29032"/>
        <dbReference type="ChEBI" id="CHEBI:30616"/>
        <dbReference type="ChEBI" id="CHEBI:33019"/>
        <dbReference type="ChEBI" id="CHEBI:57966"/>
        <dbReference type="ChEBI" id="CHEBI:456215"/>
        <dbReference type="EC" id="6.3.2.1"/>
    </reaction>
</comment>
<keyword evidence="3 8" id="KW-0436">Ligase</keyword>
<comment type="similarity">
    <text evidence="2 8">Belongs to the pantothenate synthetase family.</text>
</comment>
<accession>A0A098LFH5</accession>
<dbReference type="PANTHER" id="PTHR21299:SF1">
    <property type="entry name" value="PANTOATE--BETA-ALANINE LIGASE"/>
    <property type="match status" value="1"/>
</dbReference>
<comment type="subcellular location">
    <subcellularLocation>
        <location evidence="8">Cytoplasm</location>
    </subcellularLocation>
</comment>
<dbReference type="InterPro" id="IPR004821">
    <property type="entry name" value="Cyt_trans-like"/>
</dbReference>
<dbReference type="PANTHER" id="PTHR21299">
    <property type="entry name" value="CYTIDYLATE KINASE/PANTOATE-BETA-ALANINE LIGASE"/>
    <property type="match status" value="1"/>
</dbReference>
<dbReference type="InterPro" id="IPR014729">
    <property type="entry name" value="Rossmann-like_a/b/a_fold"/>
</dbReference>
<dbReference type="Gene3D" id="3.40.50.620">
    <property type="entry name" value="HUPs"/>
    <property type="match status" value="1"/>
</dbReference>
<dbReference type="GO" id="GO:0005829">
    <property type="term" value="C:cytosol"/>
    <property type="evidence" value="ECO:0007669"/>
    <property type="project" value="TreeGrafter"/>
</dbReference>
<dbReference type="InterPro" id="IPR042176">
    <property type="entry name" value="Pantoate_ligase_C"/>
</dbReference>
<dbReference type="HAMAP" id="MF_00158">
    <property type="entry name" value="PanC"/>
    <property type="match status" value="1"/>
</dbReference>
<comment type="subunit">
    <text evidence="8">Homodimer.</text>
</comment>
<comment type="pathway">
    <text evidence="1 8">Cofactor biosynthesis; (R)-pantothenate biosynthesis; (R)-pantothenate from (R)-pantoate and beta-alanine: step 1/1.</text>
</comment>
<evidence type="ECO:0000256" key="1">
    <source>
        <dbReference type="ARBA" id="ARBA00004990"/>
    </source>
</evidence>
<feature type="binding site" evidence="8">
    <location>
        <begin position="184"/>
        <end position="187"/>
    </location>
    <ligand>
        <name>ATP</name>
        <dbReference type="ChEBI" id="CHEBI:30616"/>
    </ligand>
</feature>
<feature type="binding site" evidence="8">
    <location>
        <begin position="30"/>
        <end position="37"/>
    </location>
    <ligand>
        <name>ATP</name>
        <dbReference type="ChEBI" id="CHEBI:30616"/>
    </ligand>
</feature>
<dbReference type="RefSeq" id="WP_045462202.1">
    <property type="nucleotide sequence ID" value="NZ_BBLT01000003.1"/>
</dbReference>
<organism evidence="9 10">
    <name type="scientific">Sporocytophaga myxococcoides</name>
    <dbReference type="NCBI Taxonomy" id="153721"/>
    <lineage>
        <taxon>Bacteria</taxon>
        <taxon>Pseudomonadati</taxon>
        <taxon>Bacteroidota</taxon>
        <taxon>Cytophagia</taxon>
        <taxon>Cytophagales</taxon>
        <taxon>Cytophagaceae</taxon>
        <taxon>Sporocytophaga</taxon>
    </lineage>
</organism>
<keyword evidence="5 8" id="KW-0547">Nucleotide-binding</keyword>
<proteinExistence type="inferred from homology"/>
<dbReference type="NCBIfam" id="TIGR00018">
    <property type="entry name" value="panC"/>
    <property type="match status" value="1"/>
</dbReference>
<feature type="binding site" evidence="8">
    <location>
        <position position="61"/>
    </location>
    <ligand>
        <name>(R)-pantoate</name>
        <dbReference type="ChEBI" id="CHEBI:15980"/>
    </ligand>
</feature>
<dbReference type="Pfam" id="PF02569">
    <property type="entry name" value="Pantoate_ligase"/>
    <property type="match status" value="1"/>
</dbReference>
<keyword evidence="4 8" id="KW-0566">Pantothenate biosynthesis</keyword>
<feature type="binding site" evidence="8">
    <location>
        <position position="61"/>
    </location>
    <ligand>
        <name>beta-alanine</name>
        <dbReference type="ChEBI" id="CHEBI:57966"/>
    </ligand>
</feature>
<dbReference type="OrthoDB" id="9773087at2"/>
<keyword evidence="6 8" id="KW-0067">ATP-binding</keyword>
<feature type="binding site" evidence="8">
    <location>
        <position position="153"/>
    </location>
    <ligand>
        <name>(R)-pantoate</name>
        <dbReference type="ChEBI" id="CHEBI:15980"/>
    </ligand>
</feature>
<dbReference type="GO" id="GO:0005524">
    <property type="term" value="F:ATP binding"/>
    <property type="evidence" value="ECO:0007669"/>
    <property type="project" value="UniProtKB-KW"/>
</dbReference>
<dbReference type="eggNOG" id="COG0414">
    <property type="taxonomic scope" value="Bacteria"/>
</dbReference>
<feature type="active site" description="Proton donor" evidence="8">
    <location>
        <position position="37"/>
    </location>
</feature>
<dbReference type="UniPathway" id="UPA00028">
    <property type="reaction ID" value="UER00005"/>
</dbReference>
<evidence type="ECO:0000256" key="4">
    <source>
        <dbReference type="ARBA" id="ARBA00022655"/>
    </source>
</evidence>
<feature type="binding site" evidence="8">
    <location>
        <position position="176"/>
    </location>
    <ligand>
        <name>ATP</name>
        <dbReference type="ChEBI" id="CHEBI:30616"/>
    </ligand>
</feature>
<dbReference type="CDD" id="cd00560">
    <property type="entry name" value="PanC"/>
    <property type="match status" value="1"/>
</dbReference>